<dbReference type="GO" id="GO:0004864">
    <property type="term" value="F:protein phosphatase inhibitor activity"/>
    <property type="evidence" value="ECO:0007669"/>
    <property type="project" value="TreeGrafter"/>
</dbReference>
<dbReference type="GO" id="GO:0009820">
    <property type="term" value="P:alkaloid metabolic process"/>
    <property type="evidence" value="ECO:0007669"/>
    <property type="project" value="UniProtKB-KW"/>
</dbReference>
<protein>
    <recommendedName>
        <fullName evidence="3">Bet v I/Major latex protein domain-containing protein</fullName>
    </recommendedName>
</protein>
<dbReference type="GO" id="GO:0006952">
    <property type="term" value="P:defense response"/>
    <property type="evidence" value="ECO:0007669"/>
    <property type="project" value="InterPro"/>
</dbReference>
<dbReference type="CDD" id="cd07816">
    <property type="entry name" value="Bet_v1-like"/>
    <property type="match status" value="1"/>
</dbReference>
<evidence type="ECO:0000313" key="4">
    <source>
        <dbReference type="EMBL" id="KAF6175328.1"/>
    </source>
</evidence>
<evidence type="ECO:0000313" key="5">
    <source>
        <dbReference type="Proteomes" id="UP000541444"/>
    </source>
</evidence>
<sequence length="225" mass="25606">MILNCTHNQVPTIKYGRKNDVVQLYDYAASCRPRLRFSMYSQYCSNTIRGTEKKKKTISIKRNKMRKELVNELVVAAPADDVWAVYNSPTFPELIDKLLPDDFESIVKDGDGAVGTVLHLTFPEGSVPLSYKKKVVTIDHHKRLKEVRLIEGGYLELGCSFYMDSFHIIEKDCDSCIKSTTTYEIEDETANQVESLISIDPLARMAKVLSKYVLENKESNAGHHH</sequence>
<dbReference type="SUPFAM" id="SSF55961">
    <property type="entry name" value="Bet v1-like"/>
    <property type="match status" value="1"/>
</dbReference>
<dbReference type="PANTHER" id="PTHR31213:SF19">
    <property type="entry name" value="BET V I_MAJOR LATEX PROTEIN DOMAIN-CONTAINING PROTEIN"/>
    <property type="match status" value="1"/>
</dbReference>
<comment type="similarity">
    <text evidence="1">Belongs to the BetVI family.</text>
</comment>
<proteinExistence type="inferred from homology"/>
<dbReference type="GO" id="GO:0005737">
    <property type="term" value="C:cytoplasm"/>
    <property type="evidence" value="ECO:0007669"/>
    <property type="project" value="TreeGrafter"/>
</dbReference>
<dbReference type="AlphaFoldDB" id="A0A7J7P808"/>
<evidence type="ECO:0000259" key="3">
    <source>
        <dbReference type="Pfam" id="PF00407"/>
    </source>
</evidence>
<comment type="caution">
    <text evidence="4">The sequence shown here is derived from an EMBL/GenBank/DDBJ whole genome shotgun (WGS) entry which is preliminary data.</text>
</comment>
<name>A0A7J7P808_9MAGN</name>
<feature type="domain" description="Bet v I/Major latex protein" evidence="3">
    <location>
        <begin position="66"/>
        <end position="215"/>
    </location>
</feature>
<dbReference type="GO" id="GO:0009738">
    <property type="term" value="P:abscisic acid-activated signaling pathway"/>
    <property type="evidence" value="ECO:0007669"/>
    <property type="project" value="TreeGrafter"/>
</dbReference>
<keyword evidence="5" id="KW-1185">Reference proteome</keyword>
<gene>
    <name evidence="4" type="ORF">GIB67_021833</name>
</gene>
<dbReference type="PANTHER" id="PTHR31213">
    <property type="entry name" value="OS08G0374000 PROTEIN-RELATED"/>
    <property type="match status" value="1"/>
</dbReference>
<organism evidence="4 5">
    <name type="scientific">Kingdonia uniflora</name>
    <dbReference type="NCBI Taxonomy" id="39325"/>
    <lineage>
        <taxon>Eukaryota</taxon>
        <taxon>Viridiplantae</taxon>
        <taxon>Streptophyta</taxon>
        <taxon>Embryophyta</taxon>
        <taxon>Tracheophyta</taxon>
        <taxon>Spermatophyta</taxon>
        <taxon>Magnoliopsida</taxon>
        <taxon>Ranunculales</taxon>
        <taxon>Circaeasteraceae</taxon>
        <taxon>Kingdonia</taxon>
    </lineage>
</organism>
<dbReference type="InterPro" id="IPR000916">
    <property type="entry name" value="Bet_v_I/MLP"/>
</dbReference>
<dbReference type="GO" id="GO:0005634">
    <property type="term" value="C:nucleus"/>
    <property type="evidence" value="ECO:0007669"/>
    <property type="project" value="TreeGrafter"/>
</dbReference>
<dbReference type="EMBL" id="JACGCM010000192">
    <property type="protein sequence ID" value="KAF6175328.1"/>
    <property type="molecule type" value="Genomic_DNA"/>
</dbReference>
<dbReference type="InterPro" id="IPR050279">
    <property type="entry name" value="Plant_def-hormone_signal"/>
</dbReference>
<dbReference type="GO" id="GO:0038023">
    <property type="term" value="F:signaling receptor activity"/>
    <property type="evidence" value="ECO:0007669"/>
    <property type="project" value="TreeGrafter"/>
</dbReference>
<evidence type="ECO:0000256" key="1">
    <source>
        <dbReference type="ARBA" id="ARBA00009744"/>
    </source>
</evidence>
<keyword evidence="2" id="KW-0017">Alkaloid metabolism</keyword>
<reference evidence="4 5" key="1">
    <citation type="journal article" date="2020" name="IScience">
        <title>Genome Sequencing of the Endangered Kingdonia uniflora (Circaeasteraceae, Ranunculales) Reveals Potential Mechanisms of Evolutionary Specialization.</title>
        <authorList>
            <person name="Sun Y."/>
            <person name="Deng T."/>
            <person name="Zhang A."/>
            <person name="Moore M.J."/>
            <person name="Landis J.B."/>
            <person name="Lin N."/>
            <person name="Zhang H."/>
            <person name="Zhang X."/>
            <person name="Huang J."/>
            <person name="Zhang X."/>
            <person name="Sun H."/>
            <person name="Wang H."/>
        </authorList>
    </citation>
    <scope>NUCLEOTIDE SEQUENCE [LARGE SCALE GENOMIC DNA]</scope>
    <source>
        <strain evidence="4">TB1705</strain>
        <tissue evidence="4">Leaf</tissue>
    </source>
</reference>
<dbReference type="Proteomes" id="UP000541444">
    <property type="component" value="Unassembled WGS sequence"/>
</dbReference>
<dbReference type="OrthoDB" id="1879545at2759"/>
<dbReference type="GO" id="GO:0010427">
    <property type="term" value="F:abscisic acid binding"/>
    <property type="evidence" value="ECO:0007669"/>
    <property type="project" value="TreeGrafter"/>
</dbReference>
<dbReference type="Pfam" id="PF00407">
    <property type="entry name" value="Bet_v_1"/>
    <property type="match status" value="1"/>
</dbReference>
<dbReference type="Gene3D" id="3.30.530.20">
    <property type="match status" value="1"/>
</dbReference>
<accession>A0A7J7P808</accession>
<dbReference type="InterPro" id="IPR023393">
    <property type="entry name" value="START-like_dom_sf"/>
</dbReference>
<evidence type="ECO:0000256" key="2">
    <source>
        <dbReference type="ARBA" id="ARBA00022589"/>
    </source>
</evidence>